<evidence type="ECO:0000256" key="3">
    <source>
        <dbReference type="ARBA" id="ARBA00022475"/>
    </source>
</evidence>
<evidence type="ECO:0000256" key="6">
    <source>
        <dbReference type="ARBA" id="ARBA00023136"/>
    </source>
</evidence>
<dbReference type="InterPro" id="IPR050445">
    <property type="entry name" value="Bact_polysacc_biosynth/exp"/>
</dbReference>
<keyword evidence="5 7" id="KW-1133">Transmembrane helix</keyword>
<gene>
    <name evidence="9" type="ORF">LIZ65_03020</name>
</gene>
<sequence length="234" mass="25631">MDEIKQIEAKHDDEIEIDLGELFHLLLQKMWIIILCLIVGAALAFGGTKFVVTPQYSASSIIYILTKTTTVTSLADIQMGAQLTVDFEILAKSRTVVEEVIETLDLDTTYEELLGQITTENPTGTRMLELTVTDPDPEMAKTISNALADATADRVADVMNSDKPNIVDRAVKPAKPSSPSMIKNVAIGALAGAFLAIAVVVIRFLLNDTVQTEEDIRKYLNLNTLAAVPLEKRR</sequence>
<proteinExistence type="inferred from homology"/>
<comment type="subcellular location">
    <subcellularLocation>
        <location evidence="1">Cell membrane</location>
        <topology evidence="1">Multi-pass membrane protein</topology>
    </subcellularLocation>
</comment>
<dbReference type="PANTHER" id="PTHR32309">
    <property type="entry name" value="TYROSINE-PROTEIN KINASE"/>
    <property type="match status" value="1"/>
</dbReference>
<feature type="domain" description="Polysaccharide chain length determinant N-terminal" evidence="8">
    <location>
        <begin position="16"/>
        <end position="104"/>
    </location>
</feature>
<dbReference type="EMBL" id="JAJCIS010000001">
    <property type="protein sequence ID" value="MCB7386250.1"/>
    <property type="molecule type" value="Genomic_DNA"/>
</dbReference>
<accession>A0ABS8DCW1</accession>
<dbReference type="Proteomes" id="UP001299546">
    <property type="component" value="Unassembled WGS sequence"/>
</dbReference>
<comment type="caution">
    <text evidence="9">The sequence shown here is derived from an EMBL/GenBank/DDBJ whole genome shotgun (WGS) entry which is preliminary data.</text>
</comment>
<evidence type="ECO:0000256" key="2">
    <source>
        <dbReference type="ARBA" id="ARBA00006683"/>
    </source>
</evidence>
<feature type="transmembrane region" description="Helical" evidence="7">
    <location>
        <begin position="185"/>
        <end position="206"/>
    </location>
</feature>
<reference evidence="9 10" key="1">
    <citation type="submission" date="2021-10" db="EMBL/GenBank/DDBJ databases">
        <title>Collection of gut derived symbiotic bacterial strains cultured from healthy donors.</title>
        <authorList>
            <person name="Lin H."/>
            <person name="Littmann E."/>
            <person name="Kohout C."/>
            <person name="Pamer E.G."/>
        </authorList>
    </citation>
    <scope>NUCLEOTIDE SEQUENCE [LARGE SCALE GENOMIC DNA]</scope>
    <source>
        <strain evidence="9 10">DFI.1.165</strain>
    </source>
</reference>
<evidence type="ECO:0000256" key="5">
    <source>
        <dbReference type="ARBA" id="ARBA00022989"/>
    </source>
</evidence>
<dbReference type="InterPro" id="IPR003856">
    <property type="entry name" value="LPS_length_determ_N"/>
</dbReference>
<evidence type="ECO:0000313" key="9">
    <source>
        <dbReference type="EMBL" id="MCB7386250.1"/>
    </source>
</evidence>
<keyword evidence="4 7" id="KW-0812">Transmembrane</keyword>
<evidence type="ECO:0000256" key="1">
    <source>
        <dbReference type="ARBA" id="ARBA00004651"/>
    </source>
</evidence>
<evidence type="ECO:0000256" key="7">
    <source>
        <dbReference type="SAM" id="Phobius"/>
    </source>
</evidence>
<name>A0ABS8DCW1_9FIRM</name>
<dbReference type="RefSeq" id="WP_066732530.1">
    <property type="nucleotide sequence ID" value="NZ_JAJCIQ010000001.1"/>
</dbReference>
<organism evidence="9 10">
    <name type="scientific">Bariatricus massiliensis</name>
    <dbReference type="NCBI Taxonomy" id="1745713"/>
    <lineage>
        <taxon>Bacteria</taxon>
        <taxon>Bacillati</taxon>
        <taxon>Bacillota</taxon>
        <taxon>Clostridia</taxon>
        <taxon>Lachnospirales</taxon>
        <taxon>Lachnospiraceae</taxon>
        <taxon>Bariatricus</taxon>
    </lineage>
</organism>
<evidence type="ECO:0000313" key="10">
    <source>
        <dbReference type="Proteomes" id="UP001299546"/>
    </source>
</evidence>
<evidence type="ECO:0000256" key="4">
    <source>
        <dbReference type="ARBA" id="ARBA00022692"/>
    </source>
</evidence>
<keyword evidence="6 7" id="KW-0472">Membrane</keyword>
<keyword evidence="10" id="KW-1185">Reference proteome</keyword>
<comment type="similarity">
    <text evidence="2">Belongs to the CpsC/CapA family.</text>
</comment>
<protein>
    <submittedName>
        <fullName evidence="9">Polysaccharide export protein</fullName>
    </submittedName>
</protein>
<feature type="transmembrane region" description="Helical" evidence="7">
    <location>
        <begin position="30"/>
        <end position="52"/>
    </location>
</feature>
<evidence type="ECO:0000259" key="8">
    <source>
        <dbReference type="Pfam" id="PF02706"/>
    </source>
</evidence>
<dbReference type="PANTHER" id="PTHR32309:SF13">
    <property type="entry name" value="FERRIC ENTEROBACTIN TRANSPORT PROTEIN FEPE"/>
    <property type="match status" value="1"/>
</dbReference>
<dbReference type="Pfam" id="PF02706">
    <property type="entry name" value="Wzz"/>
    <property type="match status" value="1"/>
</dbReference>
<keyword evidence="3" id="KW-1003">Cell membrane</keyword>